<dbReference type="PROSITE" id="PS50106">
    <property type="entry name" value="PDZ"/>
    <property type="match status" value="1"/>
</dbReference>
<dbReference type="GO" id="GO:0006508">
    <property type="term" value="P:proteolysis"/>
    <property type="evidence" value="ECO:0007669"/>
    <property type="project" value="UniProtKB-KW"/>
</dbReference>
<dbReference type="InterPro" id="IPR001478">
    <property type="entry name" value="PDZ"/>
</dbReference>
<evidence type="ECO:0000313" key="8">
    <source>
        <dbReference type="Proteomes" id="UP000254263"/>
    </source>
</evidence>
<dbReference type="GO" id="GO:0004175">
    <property type="term" value="F:endopeptidase activity"/>
    <property type="evidence" value="ECO:0007669"/>
    <property type="project" value="TreeGrafter"/>
</dbReference>
<evidence type="ECO:0000256" key="1">
    <source>
        <dbReference type="ARBA" id="ARBA00009179"/>
    </source>
</evidence>
<dbReference type="Gene3D" id="2.30.42.10">
    <property type="match status" value="1"/>
</dbReference>
<dbReference type="Gene3D" id="3.30.750.44">
    <property type="match status" value="1"/>
</dbReference>
<name>A0A379DIJ3_9PORP</name>
<dbReference type="SUPFAM" id="SSF52096">
    <property type="entry name" value="ClpP/crotonase"/>
    <property type="match status" value="1"/>
</dbReference>
<evidence type="ECO:0000256" key="4">
    <source>
        <dbReference type="ARBA" id="ARBA00022825"/>
    </source>
</evidence>
<proteinExistence type="inferred from homology"/>
<dbReference type="SUPFAM" id="SSF50156">
    <property type="entry name" value="PDZ domain-like"/>
    <property type="match status" value="1"/>
</dbReference>
<dbReference type="Pfam" id="PF22694">
    <property type="entry name" value="CtpB_N-like"/>
    <property type="match status" value="1"/>
</dbReference>
<dbReference type="CDD" id="cd06782">
    <property type="entry name" value="cpPDZ_CPP-like"/>
    <property type="match status" value="1"/>
</dbReference>
<dbReference type="CDD" id="cd07560">
    <property type="entry name" value="Peptidase_S41_CPP"/>
    <property type="match status" value="1"/>
</dbReference>
<evidence type="ECO:0000256" key="3">
    <source>
        <dbReference type="ARBA" id="ARBA00022801"/>
    </source>
</evidence>
<dbReference type="RefSeq" id="WP_018361117.1">
    <property type="nucleotide sequence ID" value="NZ_UGTI01000001.1"/>
</dbReference>
<evidence type="ECO:0000259" key="6">
    <source>
        <dbReference type="PROSITE" id="PS50106"/>
    </source>
</evidence>
<dbReference type="InterPro" id="IPR055210">
    <property type="entry name" value="CtpA/B_N"/>
</dbReference>
<keyword evidence="2 5" id="KW-0645">Protease</keyword>
<dbReference type="EC" id="3.4.21.-" evidence="7"/>
<dbReference type="InterPro" id="IPR005151">
    <property type="entry name" value="Tail-specific_protease"/>
</dbReference>
<evidence type="ECO:0000313" key="7">
    <source>
        <dbReference type="EMBL" id="SUB78188.1"/>
    </source>
</evidence>
<dbReference type="PANTHER" id="PTHR32060">
    <property type="entry name" value="TAIL-SPECIFIC PROTEASE"/>
    <property type="match status" value="1"/>
</dbReference>
<dbReference type="Proteomes" id="UP000254263">
    <property type="component" value="Unassembled WGS sequence"/>
</dbReference>
<comment type="similarity">
    <text evidence="1 5">Belongs to the peptidase S41A family.</text>
</comment>
<dbReference type="InterPro" id="IPR004447">
    <property type="entry name" value="Peptidase_S41A"/>
</dbReference>
<reference evidence="7 8" key="1">
    <citation type="submission" date="2018-06" db="EMBL/GenBank/DDBJ databases">
        <authorList>
            <consortium name="Pathogen Informatics"/>
            <person name="Doyle S."/>
        </authorList>
    </citation>
    <scope>NUCLEOTIDE SEQUENCE [LARGE SCALE GENOMIC DNA]</scope>
    <source>
        <strain evidence="7 8">NCTC13100</strain>
    </source>
</reference>
<keyword evidence="4 5" id="KW-0720">Serine protease</keyword>
<feature type="domain" description="PDZ" evidence="6">
    <location>
        <begin position="94"/>
        <end position="152"/>
    </location>
</feature>
<dbReference type="Pfam" id="PF03572">
    <property type="entry name" value="Peptidase_S41"/>
    <property type="match status" value="1"/>
</dbReference>
<keyword evidence="3 5" id="KW-0378">Hydrolase</keyword>
<sequence>MQHLRYYLIIPTILCFTYFTFGQKVEKRSDLKKDLEKLKYVMEFVSEKYVDPIQSDTLTDNAIKGILSALDPHSSYTNAEETKLFLESVNGEFGGIGIRYVMIKDTLHVVDVIKGGPSEKAGVVPGDKIIKADGIRISDNKLSLEEVQRILRGKKDSRLDVELKRYGVENVLTVQIKRGNITMPSVNCHYMVSDRIGYLSLNRFAKTTLKECVKAIEDLKKQGMKALIFDLRNNPGGLLDTSVRLAGLFLPKGEPIVSVRNSRTSGGGEVVFRSNGSNLQVHEIDLVVLVNEQSASASEIFAGAIQDCDRGIIVGRRTFGKGLVQRPLVLPDGSMVRLTTSRYYTPSGRSIQKPYTKGKHDIYQRELWDRFEHGEFIHADSIGFVDSLKYQTINEHRTVYAGGGIMPDIFIPLDSILINNTLLDSLISKSIITAVALEYTVAYGKETLLKYPSQSDFMLFAVPTFLSKQAIAGAEADAHKTYDRNLISKSLPFINRLLKAELARNLYGTEAFHYYYNIDDPIFEKSLQILENRLLTARSPKYPAKE</sequence>
<dbReference type="Pfam" id="PF17820">
    <property type="entry name" value="PDZ_6"/>
    <property type="match status" value="1"/>
</dbReference>
<dbReference type="PANTHER" id="PTHR32060:SF30">
    <property type="entry name" value="CARBOXY-TERMINAL PROCESSING PROTEASE CTPA"/>
    <property type="match status" value="1"/>
</dbReference>
<dbReference type="SMART" id="SM00228">
    <property type="entry name" value="PDZ"/>
    <property type="match status" value="1"/>
</dbReference>
<dbReference type="NCBIfam" id="TIGR00225">
    <property type="entry name" value="prc"/>
    <property type="match status" value="1"/>
</dbReference>
<accession>A0A379DIJ3</accession>
<dbReference type="GO" id="GO:0007165">
    <property type="term" value="P:signal transduction"/>
    <property type="evidence" value="ECO:0007669"/>
    <property type="project" value="TreeGrafter"/>
</dbReference>
<dbReference type="Gene3D" id="3.90.226.10">
    <property type="entry name" value="2-enoyl-CoA Hydratase, Chain A, domain 1"/>
    <property type="match status" value="1"/>
</dbReference>
<dbReference type="EMBL" id="UGTI01000001">
    <property type="protein sequence ID" value="SUB78188.1"/>
    <property type="molecule type" value="Genomic_DNA"/>
</dbReference>
<evidence type="ECO:0000256" key="2">
    <source>
        <dbReference type="ARBA" id="ARBA00022670"/>
    </source>
</evidence>
<protein>
    <submittedName>
        <fullName evidence="7">Probable CtpA-like serine protease</fullName>
        <ecNumber evidence="7">3.4.21.-</ecNumber>
    </submittedName>
</protein>
<organism evidence="7 8">
    <name type="scientific">Porphyromonas macacae</name>
    <dbReference type="NCBI Taxonomy" id="28115"/>
    <lineage>
        <taxon>Bacteria</taxon>
        <taxon>Pseudomonadati</taxon>
        <taxon>Bacteroidota</taxon>
        <taxon>Bacteroidia</taxon>
        <taxon>Bacteroidales</taxon>
        <taxon>Porphyromonadaceae</taxon>
        <taxon>Porphyromonas</taxon>
    </lineage>
</organism>
<dbReference type="GO" id="GO:0030288">
    <property type="term" value="C:outer membrane-bounded periplasmic space"/>
    <property type="evidence" value="ECO:0007669"/>
    <property type="project" value="TreeGrafter"/>
</dbReference>
<gene>
    <name evidence="7" type="ORF">NCTC13100_01341</name>
</gene>
<dbReference type="SMART" id="SM00245">
    <property type="entry name" value="TSPc"/>
    <property type="match status" value="1"/>
</dbReference>
<dbReference type="GO" id="GO:0008236">
    <property type="term" value="F:serine-type peptidase activity"/>
    <property type="evidence" value="ECO:0007669"/>
    <property type="project" value="UniProtKB-KW"/>
</dbReference>
<dbReference type="InterPro" id="IPR029045">
    <property type="entry name" value="ClpP/crotonase-like_dom_sf"/>
</dbReference>
<dbReference type="AlphaFoldDB" id="A0A379DIJ3"/>
<dbReference type="InterPro" id="IPR041489">
    <property type="entry name" value="PDZ_6"/>
</dbReference>
<evidence type="ECO:0000256" key="5">
    <source>
        <dbReference type="RuleBase" id="RU004404"/>
    </source>
</evidence>
<dbReference type="InterPro" id="IPR036034">
    <property type="entry name" value="PDZ_sf"/>
</dbReference>